<proteinExistence type="predicted"/>
<dbReference type="Proteomes" id="UP000321514">
    <property type="component" value="Unassembled WGS sequence"/>
</dbReference>
<dbReference type="EMBL" id="FOIB01000014">
    <property type="protein sequence ID" value="SEU39894.1"/>
    <property type="molecule type" value="Genomic_DNA"/>
</dbReference>
<evidence type="ECO:0000313" key="6">
    <source>
        <dbReference type="Proteomes" id="UP000183760"/>
    </source>
</evidence>
<dbReference type="InterPro" id="IPR013785">
    <property type="entry name" value="Aldolase_TIM"/>
</dbReference>
<reference evidence="4 7" key="2">
    <citation type="submission" date="2019-07" db="EMBL/GenBank/DDBJ databases">
        <title>Whole genome shotgun sequence of Myxococcus fulvus NBRC 100333.</title>
        <authorList>
            <person name="Hosoyama A."/>
            <person name="Uohara A."/>
            <person name="Ohji S."/>
            <person name="Ichikawa N."/>
        </authorList>
    </citation>
    <scope>NUCLEOTIDE SEQUENCE [LARGE SCALE GENOMIC DNA]</scope>
    <source>
        <strain evidence="4 7">NBRC 100333</strain>
    </source>
</reference>
<gene>
    <name evidence="4" type="primary">pdxJ_2</name>
    <name evidence="4" type="ORF">MFU01_64100</name>
    <name evidence="5" type="ORF">SAMN05443572_114221</name>
</gene>
<dbReference type="Proteomes" id="UP000183760">
    <property type="component" value="Unassembled WGS sequence"/>
</dbReference>
<dbReference type="SUPFAM" id="SSF63892">
    <property type="entry name" value="Pyridoxine 5'-phosphate synthase"/>
    <property type="match status" value="1"/>
</dbReference>
<reference evidence="5 6" key="1">
    <citation type="submission" date="2016-10" db="EMBL/GenBank/DDBJ databases">
        <authorList>
            <person name="Varghese N."/>
            <person name="Submissions S."/>
        </authorList>
    </citation>
    <scope>NUCLEOTIDE SEQUENCE [LARGE SCALE GENOMIC DNA]</scope>
    <source>
        <strain evidence="5 6">DSM 16525</strain>
    </source>
</reference>
<dbReference type="GO" id="GO:0008615">
    <property type="term" value="P:pyridoxine biosynthetic process"/>
    <property type="evidence" value="ECO:0007669"/>
    <property type="project" value="UniProtKB-KW"/>
</dbReference>
<protein>
    <submittedName>
        <fullName evidence="4">Pyridoxine 5'-phosphate synthase</fullName>
    </submittedName>
</protein>
<organism evidence="4 7">
    <name type="scientific">Myxococcus fulvus</name>
    <dbReference type="NCBI Taxonomy" id="33"/>
    <lineage>
        <taxon>Bacteria</taxon>
        <taxon>Pseudomonadati</taxon>
        <taxon>Myxococcota</taxon>
        <taxon>Myxococcia</taxon>
        <taxon>Myxococcales</taxon>
        <taxon>Cystobacterineae</taxon>
        <taxon>Myxococcaceae</taxon>
        <taxon>Myxococcus</taxon>
    </lineage>
</organism>
<keyword evidence="3" id="KW-0664">Pyridoxine biosynthesis</keyword>
<name>A0A511TCN7_MYXFU</name>
<dbReference type="EMBL" id="BJXR01000046">
    <property type="protein sequence ID" value="GEN11373.1"/>
    <property type="molecule type" value="Genomic_DNA"/>
</dbReference>
<evidence type="ECO:0000256" key="3">
    <source>
        <dbReference type="ARBA" id="ARBA00023096"/>
    </source>
</evidence>
<keyword evidence="1" id="KW-0963">Cytoplasm</keyword>
<evidence type="ECO:0000313" key="4">
    <source>
        <dbReference type="EMBL" id="GEN11373.1"/>
    </source>
</evidence>
<dbReference type="GO" id="GO:0005829">
    <property type="term" value="C:cytosol"/>
    <property type="evidence" value="ECO:0007669"/>
    <property type="project" value="TreeGrafter"/>
</dbReference>
<dbReference type="AlphaFoldDB" id="A0A511TCN7"/>
<dbReference type="STRING" id="1334629.MFUL124B02_00220"/>
<dbReference type="Pfam" id="PF03740">
    <property type="entry name" value="PdxJ"/>
    <property type="match status" value="1"/>
</dbReference>
<dbReference type="InterPro" id="IPR004569">
    <property type="entry name" value="PyrdxlP_synth_PdxJ"/>
</dbReference>
<keyword evidence="2" id="KW-0808">Transferase</keyword>
<comment type="caution">
    <text evidence="4">The sequence shown here is derived from an EMBL/GenBank/DDBJ whole genome shotgun (WGS) entry which is preliminary data.</text>
</comment>
<sequence>MRAAASTPVLRVGLNKVALLRSSRGSAVPDLGEAARVLVDGGCRALLVHQWPDHRHVKPEDVSALARLDVIRDERASLHVGGDLREDLGALLERTPGVGCWVVTPFEAQHLTTQRGWRAEDDQARLVHWARSLQGRTRICVFVDPEPEAVDLVARAGAAAVELNCRAYVEGFETPARERALEALALAADRARQLGLEVNAAHDLDRRHLPPLIRAVRPTLVSVGHAFVAAAVIAGLREVLPGFLQAASEE</sequence>
<dbReference type="GO" id="GO:0033856">
    <property type="term" value="F:pyridoxine 5'-phosphate synthase activity"/>
    <property type="evidence" value="ECO:0007669"/>
    <property type="project" value="InterPro"/>
</dbReference>
<dbReference type="Gene3D" id="3.20.20.70">
    <property type="entry name" value="Aldolase class I"/>
    <property type="match status" value="1"/>
</dbReference>
<evidence type="ECO:0000256" key="2">
    <source>
        <dbReference type="ARBA" id="ARBA00022679"/>
    </source>
</evidence>
<evidence type="ECO:0000313" key="7">
    <source>
        <dbReference type="Proteomes" id="UP000321514"/>
    </source>
</evidence>
<evidence type="ECO:0000313" key="5">
    <source>
        <dbReference type="EMBL" id="SEU39894.1"/>
    </source>
</evidence>
<accession>A0A511TCN7</accession>
<keyword evidence="6" id="KW-1185">Reference proteome</keyword>
<dbReference type="PANTHER" id="PTHR30456:SF0">
    <property type="entry name" value="PYRIDOXINE 5'-PHOSPHATE SYNTHASE"/>
    <property type="match status" value="1"/>
</dbReference>
<dbReference type="InterPro" id="IPR036130">
    <property type="entry name" value="Pyridoxine-5'_phos_synth"/>
</dbReference>
<dbReference type="RefSeq" id="WP_170300515.1">
    <property type="nucleotide sequence ID" value="NZ_BJXR01000046.1"/>
</dbReference>
<evidence type="ECO:0000256" key="1">
    <source>
        <dbReference type="ARBA" id="ARBA00022490"/>
    </source>
</evidence>
<dbReference type="PANTHER" id="PTHR30456">
    <property type="entry name" value="PYRIDOXINE 5'-PHOSPHATE SYNTHASE"/>
    <property type="match status" value="1"/>
</dbReference>